<organism evidence="3 4">
    <name type="scientific">Paraburkholderia fynbosensis</name>
    <dbReference type="NCBI Taxonomy" id="1200993"/>
    <lineage>
        <taxon>Bacteria</taxon>
        <taxon>Pseudomonadati</taxon>
        <taxon>Pseudomonadota</taxon>
        <taxon>Betaproteobacteria</taxon>
        <taxon>Burkholderiales</taxon>
        <taxon>Burkholderiaceae</taxon>
        <taxon>Paraburkholderia</taxon>
    </lineage>
</organism>
<dbReference type="AlphaFoldDB" id="A0A6J5GTQ7"/>
<evidence type="ECO:0000259" key="1">
    <source>
        <dbReference type="Pfam" id="PF02625"/>
    </source>
</evidence>
<dbReference type="InterPro" id="IPR052698">
    <property type="entry name" value="MoCofactor_Util/Proc"/>
</dbReference>
<dbReference type="InterPro" id="IPR027051">
    <property type="entry name" value="XdhC_Rossmann_dom"/>
</dbReference>
<dbReference type="Proteomes" id="UP000494252">
    <property type="component" value="Unassembled WGS sequence"/>
</dbReference>
<dbReference type="Pfam" id="PF02625">
    <property type="entry name" value="XdhC_CoxI"/>
    <property type="match status" value="1"/>
</dbReference>
<proteinExistence type="predicted"/>
<keyword evidence="4" id="KW-1185">Reference proteome</keyword>
<dbReference type="Pfam" id="PF13478">
    <property type="entry name" value="XdhC_C"/>
    <property type="match status" value="1"/>
</dbReference>
<dbReference type="EMBL" id="CADIKI010000020">
    <property type="protein sequence ID" value="CAB3804638.1"/>
    <property type="molecule type" value="Genomic_DNA"/>
</dbReference>
<dbReference type="Gene3D" id="3.40.50.720">
    <property type="entry name" value="NAD(P)-binding Rossmann-like Domain"/>
    <property type="match status" value="1"/>
</dbReference>
<evidence type="ECO:0000313" key="3">
    <source>
        <dbReference type="EMBL" id="CAB3804638.1"/>
    </source>
</evidence>
<name>A0A6J5GTQ7_9BURK</name>
<dbReference type="PANTHER" id="PTHR30388:SF4">
    <property type="entry name" value="MOLYBDENUM COFACTOR INSERTION CHAPERONE PAOD"/>
    <property type="match status" value="1"/>
</dbReference>
<evidence type="ECO:0000259" key="2">
    <source>
        <dbReference type="Pfam" id="PF13478"/>
    </source>
</evidence>
<dbReference type="PANTHER" id="PTHR30388">
    <property type="entry name" value="ALDEHYDE OXIDOREDUCTASE MOLYBDENUM COFACTOR ASSEMBLY PROTEIN"/>
    <property type="match status" value="1"/>
</dbReference>
<evidence type="ECO:0000313" key="4">
    <source>
        <dbReference type="Proteomes" id="UP000494252"/>
    </source>
</evidence>
<sequence length="337" mass="36572">MDSMDREVLSNALRWLESGNRVLLVTVVSTWGSSPRPEGSMLAIRGDGRAAGSVSGGCIEDDLIERVRREGIPQGRPQLLSYGISADEAHRFGLPCGGTVRLVLEPLLTADVIAGFVDAMQEGRIFSRRLDMATGEVEILAVDSDEGLRFDGQALRTVHGPRYRMLLIGAGDLSRYVATIAVGLGYDVTICDPRAEYTDEWNVPNTRVMRTMPDDTVTGMRPDSRTAIIALTHDPKLDDLALMEALKTPAFYIGAIGSRRNNTARRERLALFGVSTEEMRALHGPVGLYIGSRTPAEIAISILAEVTACKNKVHVVRAVDVEVGKASVALAISDRLE</sequence>
<accession>A0A6J5GTQ7</accession>
<dbReference type="InterPro" id="IPR003777">
    <property type="entry name" value="XdhC_CoxI"/>
</dbReference>
<dbReference type="RefSeq" id="WP_175164883.1">
    <property type="nucleotide sequence ID" value="NZ_CADIKI010000020.1"/>
</dbReference>
<protein>
    <submittedName>
        <fullName evidence="3">Molybdenum cofactor insertion chaperone PaoD</fullName>
    </submittedName>
</protein>
<reference evidence="3 4" key="1">
    <citation type="submission" date="2020-04" db="EMBL/GenBank/DDBJ databases">
        <authorList>
            <person name="De Canck E."/>
        </authorList>
    </citation>
    <scope>NUCLEOTIDE SEQUENCE [LARGE SCALE GENOMIC DNA]</scope>
    <source>
        <strain evidence="3 4">LMG 27177</strain>
    </source>
</reference>
<feature type="domain" description="XdhC- CoxI" evidence="1">
    <location>
        <begin position="15"/>
        <end position="83"/>
    </location>
</feature>
<feature type="domain" description="XdhC Rossmann" evidence="2">
    <location>
        <begin position="165"/>
        <end position="306"/>
    </location>
</feature>
<gene>
    <name evidence="3" type="primary">paoD</name>
    <name evidence="3" type="ORF">LMG27177_05708</name>
</gene>